<name>A0AAE1N8S6_9FABA</name>
<protein>
    <submittedName>
        <fullName evidence="2">Uncharacterized protein</fullName>
    </submittedName>
</protein>
<reference evidence="2" key="1">
    <citation type="submission" date="2023-10" db="EMBL/GenBank/DDBJ databases">
        <title>Chromosome-level genome of the transformable northern wattle, Acacia crassicarpa.</title>
        <authorList>
            <person name="Massaro I."/>
            <person name="Sinha N.R."/>
            <person name="Poethig S."/>
            <person name="Leichty A.R."/>
        </authorList>
    </citation>
    <scope>NUCLEOTIDE SEQUENCE</scope>
    <source>
        <strain evidence="2">Acra3RX</strain>
        <tissue evidence="2">Leaf</tissue>
    </source>
</reference>
<evidence type="ECO:0000256" key="1">
    <source>
        <dbReference type="SAM" id="MobiDB-lite"/>
    </source>
</evidence>
<keyword evidence="3" id="KW-1185">Reference proteome</keyword>
<comment type="caution">
    <text evidence="2">The sequence shown here is derived from an EMBL/GenBank/DDBJ whole genome shotgun (WGS) entry which is preliminary data.</text>
</comment>
<evidence type="ECO:0000313" key="2">
    <source>
        <dbReference type="EMBL" id="KAK4284816.1"/>
    </source>
</evidence>
<dbReference type="EMBL" id="JAWXYG010000001">
    <property type="protein sequence ID" value="KAK4284816.1"/>
    <property type="molecule type" value="Genomic_DNA"/>
</dbReference>
<dbReference type="Proteomes" id="UP001293593">
    <property type="component" value="Unassembled WGS sequence"/>
</dbReference>
<accession>A0AAE1N8S6</accession>
<proteinExistence type="predicted"/>
<evidence type="ECO:0000313" key="3">
    <source>
        <dbReference type="Proteomes" id="UP001293593"/>
    </source>
</evidence>
<feature type="region of interest" description="Disordered" evidence="1">
    <location>
        <begin position="53"/>
        <end position="72"/>
    </location>
</feature>
<dbReference type="AlphaFoldDB" id="A0AAE1N8S6"/>
<gene>
    <name evidence="2" type="ORF">QN277_001598</name>
</gene>
<sequence length="121" mass="13685">MNKMKIPRHTAAEASPPMAIAEAHRGITEFTHPVPPWHCQRWAVSRPPHFSPFTSSNPLPEEGPHKPGLVGKPMDLEMAILNEKGEIQKAEVKGEVCIRVRSTVYSSRIKELINRRDPYQI</sequence>
<organism evidence="2 3">
    <name type="scientific">Acacia crassicarpa</name>
    <name type="common">northern wattle</name>
    <dbReference type="NCBI Taxonomy" id="499986"/>
    <lineage>
        <taxon>Eukaryota</taxon>
        <taxon>Viridiplantae</taxon>
        <taxon>Streptophyta</taxon>
        <taxon>Embryophyta</taxon>
        <taxon>Tracheophyta</taxon>
        <taxon>Spermatophyta</taxon>
        <taxon>Magnoliopsida</taxon>
        <taxon>eudicotyledons</taxon>
        <taxon>Gunneridae</taxon>
        <taxon>Pentapetalae</taxon>
        <taxon>rosids</taxon>
        <taxon>fabids</taxon>
        <taxon>Fabales</taxon>
        <taxon>Fabaceae</taxon>
        <taxon>Caesalpinioideae</taxon>
        <taxon>mimosoid clade</taxon>
        <taxon>Acacieae</taxon>
        <taxon>Acacia</taxon>
    </lineage>
</organism>